<dbReference type="GO" id="GO:0005912">
    <property type="term" value="C:adherens junction"/>
    <property type="evidence" value="ECO:0007669"/>
    <property type="project" value="UniProtKB-SubCell"/>
</dbReference>
<dbReference type="InterPro" id="IPR029071">
    <property type="entry name" value="Ubiquitin-like_domsf"/>
</dbReference>
<evidence type="ECO:0000256" key="11">
    <source>
        <dbReference type="ARBA" id="ARBA00023273"/>
    </source>
</evidence>
<dbReference type="SUPFAM" id="SSF47031">
    <property type="entry name" value="Second domain of FERM"/>
    <property type="match status" value="1"/>
</dbReference>
<dbReference type="InterPro" id="IPR041789">
    <property type="entry name" value="ERM_FERM_C"/>
</dbReference>
<keyword evidence="6" id="KW-1003">Cell membrane</keyword>
<dbReference type="GO" id="GO:0005856">
    <property type="term" value="C:cytoskeleton"/>
    <property type="evidence" value="ECO:0007669"/>
    <property type="project" value="UniProtKB-SubCell"/>
</dbReference>
<dbReference type="SUPFAM" id="SSF54236">
    <property type="entry name" value="Ubiquitin-like"/>
    <property type="match status" value="1"/>
</dbReference>
<evidence type="ECO:0000256" key="4">
    <source>
        <dbReference type="ARBA" id="ARBA00004536"/>
    </source>
</evidence>
<dbReference type="Gene3D" id="1.20.5.450">
    <property type="match status" value="1"/>
</dbReference>
<dbReference type="GO" id="GO:0005902">
    <property type="term" value="C:microvillus"/>
    <property type="evidence" value="ECO:0007669"/>
    <property type="project" value="UniProtKB-SubCell"/>
</dbReference>
<dbReference type="Proteomes" id="UP000192223">
    <property type="component" value="Unplaced"/>
</dbReference>
<dbReference type="Pfam" id="PF20492">
    <property type="entry name" value="ERM_helical"/>
    <property type="match status" value="1"/>
</dbReference>
<dbReference type="Gene3D" id="1.20.80.10">
    <property type="match status" value="1"/>
</dbReference>
<dbReference type="Gene3D" id="2.30.29.30">
    <property type="entry name" value="Pleckstrin-homology domain (PH domain)/Phosphotyrosine-binding domain (PTB)"/>
    <property type="match status" value="1"/>
</dbReference>
<dbReference type="Pfam" id="PF00373">
    <property type="entry name" value="FERM_M"/>
    <property type="match status" value="1"/>
</dbReference>
<evidence type="ECO:0000256" key="6">
    <source>
        <dbReference type="ARBA" id="ARBA00022475"/>
    </source>
</evidence>
<feature type="domain" description="FERM" evidence="14">
    <location>
        <begin position="5"/>
        <end position="292"/>
    </location>
</feature>
<evidence type="ECO:0000256" key="1">
    <source>
        <dbReference type="ARBA" id="ARBA00004105"/>
    </source>
</evidence>
<dbReference type="GeneID" id="108743067"/>
<dbReference type="InterPro" id="IPR019749">
    <property type="entry name" value="Band_41_domain"/>
</dbReference>
<dbReference type="InterPro" id="IPR046810">
    <property type="entry name" value="ERM_helical"/>
</dbReference>
<dbReference type="InterPro" id="IPR019748">
    <property type="entry name" value="FERM_central"/>
</dbReference>
<dbReference type="Gene3D" id="6.10.360.10">
    <property type="match status" value="1"/>
</dbReference>
<dbReference type="InterPro" id="IPR019747">
    <property type="entry name" value="FERM_CS"/>
</dbReference>
<dbReference type="GO" id="GO:0003779">
    <property type="term" value="F:actin binding"/>
    <property type="evidence" value="ECO:0007669"/>
    <property type="project" value="UniProtKB-KW"/>
</dbReference>
<dbReference type="PROSITE" id="PS00661">
    <property type="entry name" value="FERM_2"/>
    <property type="match status" value="1"/>
</dbReference>
<dbReference type="GO" id="GO:0030182">
    <property type="term" value="P:neuron differentiation"/>
    <property type="evidence" value="ECO:0007669"/>
    <property type="project" value="UniProtKB-ARBA"/>
</dbReference>
<keyword evidence="8" id="KW-0472">Membrane</keyword>
<dbReference type="InterPro" id="IPR018980">
    <property type="entry name" value="FERM_PH-like_C"/>
</dbReference>
<dbReference type="InterPro" id="IPR011259">
    <property type="entry name" value="ERM_C_dom"/>
</dbReference>
<accession>A0A1W4XDA9</accession>
<dbReference type="PIRSF" id="PIRSF002305">
    <property type="entry name" value="ERM"/>
    <property type="match status" value="1"/>
</dbReference>
<dbReference type="InterPro" id="IPR000299">
    <property type="entry name" value="FERM_domain"/>
</dbReference>
<dbReference type="InterPro" id="IPR035963">
    <property type="entry name" value="FERM_2"/>
</dbReference>
<dbReference type="SUPFAM" id="SSF50729">
    <property type="entry name" value="PH domain-like"/>
    <property type="match status" value="1"/>
</dbReference>
<keyword evidence="10" id="KW-0206">Cytoskeleton</keyword>
<gene>
    <name evidence="16" type="primary">LOC108743067</name>
</gene>
<name>A0A1W4XDA9_AGRPL</name>
<evidence type="ECO:0000259" key="14">
    <source>
        <dbReference type="PROSITE" id="PS50057"/>
    </source>
</evidence>
<evidence type="ECO:0000313" key="15">
    <source>
        <dbReference type="Proteomes" id="UP000192223"/>
    </source>
</evidence>
<dbReference type="Pfam" id="PF00769">
    <property type="entry name" value="ERM_C"/>
    <property type="match status" value="1"/>
</dbReference>
<dbReference type="OrthoDB" id="6018897at2759"/>
<comment type="subcellular location">
    <subcellularLocation>
        <location evidence="4">Cell junction</location>
        <location evidence="4">Adherens junction</location>
    </subcellularLocation>
    <subcellularLocation>
        <location evidence="2">Cell membrane</location>
        <topology evidence="2">Peripheral membrane protein</topology>
    </subcellularLocation>
    <subcellularLocation>
        <location evidence="1">Cell projection</location>
        <location evidence="1">Microvillus</location>
    </subcellularLocation>
    <subcellularLocation>
        <location evidence="12">Cell projection</location>
        <location evidence="12">Rhabdomere</location>
    </subcellularLocation>
    <subcellularLocation>
        <location evidence="3">Cytoplasm</location>
        <location evidence="3">Cytoskeleton</location>
    </subcellularLocation>
</comment>
<evidence type="ECO:0000256" key="2">
    <source>
        <dbReference type="ARBA" id="ARBA00004202"/>
    </source>
</evidence>
<evidence type="ECO:0000256" key="3">
    <source>
        <dbReference type="ARBA" id="ARBA00004245"/>
    </source>
</evidence>
<evidence type="ECO:0000256" key="9">
    <source>
        <dbReference type="ARBA" id="ARBA00023203"/>
    </source>
</evidence>
<dbReference type="InterPro" id="IPR018979">
    <property type="entry name" value="FERM_N"/>
</dbReference>
<evidence type="ECO:0000256" key="7">
    <source>
        <dbReference type="ARBA" id="ARBA00022949"/>
    </source>
</evidence>
<dbReference type="AlphaFoldDB" id="A0A1W4XDA9"/>
<dbReference type="InParanoid" id="A0A1W4XDA9"/>
<dbReference type="InterPro" id="IPR008954">
    <property type="entry name" value="Moesin_tail_sf"/>
</dbReference>
<dbReference type="Gene3D" id="3.10.20.90">
    <property type="entry name" value="Phosphatidylinositol 3-kinase Catalytic Subunit, Chain A, domain 1"/>
    <property type="match status" value="1"/>
</dbReference>
<dbReference type="SMART" id="SM00295">
    <property type="entry name" value="B41"/>
    <property type="match status" value="1"/>
</dbReference>
<feature type="compositionally biased region" description="Basic and acidic residues" evidence="13">
    <location>
        <begin position="455"/>
        <end position="464"/>
    </location>
</feature>
<sequence length="545" mass="64779">MAKMVTIKVTTMDTELEFASPAKTRTVDLFYQISKNISIREVWFFGLVYQSSEGEEVWIDGSKKPIKAYASRALSLRYRIKYYPEDVSQELVEDITIRYFFLQVRSAILSDKIYSPPETCVLLASYAAQARYGDYNSRKKKKELSKEKLLPERVFNQFSMDRDDWEHNIVVLWEKHYGMLQEDAMLEYLKIAQNLDMYGVSYFEIHNKKGTKLLLGVTALGLNIYKLEDKLNPIIAFPWSEIKNINFRDKKFTIKSIDRDSKDFIFFSHDAKINKRILNLSIGNHSLYVRRRKPDTLEVMQMKAKAAELKKQRLEQRQAFEEERLALEKALKRESQYIEEIQNLRSQMNDTKRKLEEAQNIIQKLQEQLTLLQRAKDQLEQQQWELKEMMERLEQTKNMEEAEKRRLEAEIDAKRLEVLEKQREVELKDMEAKRLEREVEEAKRKEEELRALREEENAKRKEGELETLPNGVDHSLPSMVKVNQQLVEQLKALKTQLMETKDDSKETHLDRIHRENVRQGRDKYKTLNEIRKGNTVRRVDMFENL</sequence>
<evidence type="ECO:0000256" key="8">
    <source>
        <dbReference type="ARBA" id="ARBA00023136"/>
    </source>
</evidence>
<proteinExistence type="predicted"/>
<organism evidence="15 16">
    <name type="scientific">Agrilus planipennis</name>
    <name type="common">Emerald ash borer</name>
    <name type="synonym">Agrilus marcopoli</name>
    <dbReference type="NCBI Taxonomy" id="224129"/>
    <lineage>
        <taxon>Eukaryota</taxon>
        <taxon>Metazoa</taxon>
        <taxon>Ecdysozoa</taxon>
        <taxon>Arthropoda</taxon>
        <taxon>Hexapoda</taxon>
        <taxon>Insecta</taxon>
        <taxon>Pterygota</taxon>
        <taxon>Neoptera</taxon>
        <taxon>Endopterygota</taxon>
        <taxon>Coleoptera</taxon>
        <taxon>Polyphaga</taxon>
        <taxon>Elateriformia</taxon>
        <taxon>Buprestoidea</taxon>
        <taxon>Buprestidae</taxon>
        <taxon>Agrilinae</taxon>
        <taxon>Agrilus</taxon>
    </lineage>
</organism>
<dbReference type="CDD" id="cd13194">
    <property type="entry name" value="FERM_C_ERM"/>
    <property type="match status" value="1"/>
</dbReference>
<keyword evidence="11" id="KW-0966">Cell projection</keyword>
<dbReference type="PANTHER" id="PTHR23281">
    <property type="entry name" value="MERLIN/MOESIN/EZRIN/RADIXIN"/>
    <property type="match status" value="1"/>
</dbReference>
<feature type="region of interest" description="Disordered" evidence="13">
    <location>
        <begin position="455"/>
        <end position="475"/>
    </location>
</feature>
<evidence type="ECO:0000256" key="12">
    <source>
        <dbReference type="ARBA" id="ARBA00043944"/>
    </source>
</evidence>
<dbReference type="KEGG" id="apln:108743067"/>
<dbReference type="InterPro" id="IPR014352">
    <property type="entry name" value="FERM/acyl-CoA-bd_prot_sf"/>
</dbReference>
<reference evidence="16" key="1">
    <citation type="submission" date="2025-08" db="UniProtKB">
        <authorList>
            <consortium name="RefSeq"/>
        </authorList>
    </citation>
    <scope>IDENTIFICATION</scope>
    <source>
        <tissue evidence="16">Entire body</tissue>
    </source>
</reference>
<dbReference type="Pfam" id="PF09380">
    <property type="entry name" value="FERM_C"/>
    <property type="match status" value="1"/>
</dbReference>
<keyword evidence="7" id="KW-0965">Cell junction</keyword>
<keyword evidence="15" id="KW-1185">Reference proteome</keyword>
<dbReference type="InterPro" id="IPR011993">
    <property type="entry name" value="PH-like_dom_sf"/>
</dbReference>
<dbReference type="STRING" id="224129.A0A1W4XDA9"/>
<dbReference type="GO" id="GO:0009887">
    <property type="term" value="P:animal organ morphogenesis"/>
    <property type="evidence" value="ECO:0007669"/>
    <property type="project" value="UniProtKB-ARBA"/>
</dbReference>
<keyword evidence="9" id="KW-0009">Actin-binding</keyword>
<dbReference type="PROSITE" id="PS50057">
    <property type="entry name" value="FERM_3"/>
    <property type="match status" value="1"/>
</dbReference>
<evidence type="ECO:0000256" key="13">
    <source>
        <dbReference type="SAM" id="MobiDB-lite"/>
    </source>
</evidence>
<dbReference type="Pfam" id="PF09379">
    <property type="entry name" value="FERM_N"/>
    <property type="match status" value="1"/>
</dbReference>
<dbReference type="CDD" id="cd14473">
    <property type="entry name" value="FERM_B-lobe"/>
    <property type="match status" value="1"/>
</dbReference>
<dbReference type="GO" id="GO:0005886">
    <property type="term" value="C:plasma membrane"/>
    <property type="evidence" value="ECO:0007669"/>
    <property type="project" value="UniProtKB-SubCell"/>
</dbReference>
<dbReference type="SMART" id="SM01196">
    <property type="entry name" value="FERM_C"/>
    <property type="match status" value="1"/>
</dbReference>
<dbReference type="InterPro" id="IPR011174">
    <property type="entry name" value="ERM"/>
</dbReference>
<dbReference type="SUPFAM" id="SSF48678">
    <property type="entry name" value="Moesin tail domain"/>
    <property type="match status" value="1"/>
</dbReference>
<dbReference type="RefSeq" id="XP_018333989.1">
    <property type="nucleotide sequence ID" value="XM_018478487.2"/>
</dbReference>
<dbReference type="PRINTS" id="PR00661">
    <property type="entry name" value="ERMFAMILY"/>
</dbReference>
<keyword evidence="10" id="KW-0963">Cytoplasm</keyword>
<protein>
    <recommendedName>
        <fullName evidence="5">Moesin/ezrin/radixin homolog 1</fullName>
    </recommendedName>
</protein>
<dbReference type="PRINTS" id="PR00935">
    <property type="entry name" value="BAND41"/>
</dbReference>
<evidence type="ECO:0000256" key="10">
    <source>
        <dbReference type="ARBA" id="ARBA00023212"/>
    </source>
</evidence>
<dbReference type="InterPro" id="IPR000798">
    <property type="entry name" value="Ez/rad/moesin-like"/>
</dbReference>
<evidence type="ECO:0000313" key="16">
    <source>
        <dbReference type="RefSeq" id="XP_018333989.1"/>
    </source>
</evidence>
<dbReference type="GO" id="GO:0016028">
    <property type="term" value="C:rhabdomere"/>
    <property type="evidence" value="ECO:0007669"/>
    <property type="project" value="UniProtKB-SubCell"/>
</dbReference>
<evidence type="ECO:0000256" key="5">
    <source>
        <dbReference type="ARBA" id="ARBA00022025"/>
    </source>
</evidence>